<dbReference type="PANTHER" id="PTHR10996:SF281">
    <property type="entry name" value="D-ISOMER SPECIFIC 2-HYDROXYACID DEHYDROGENASE NAD-BINDING DOMAIN-CONTAINING PROTEIN-RELATED"/>
    <property type="match status" value="1"/>
</dbReference>
<sequence>MILKPIILYIPSSVRTIDEEQWARIQSKFNIITYDCANTDEFIRRLQEPDGHYSKIQAIIRTGWLKAEPFGNQKFFRGEVLQHFPPSLKLIAVGSHGYDAADVAALTAMGVWYCNAPDTFTEAVANTALHLILNTFRYFTFAEHVTRAGRWDESRVLGKLAVDPSGQVLGIVGMGDIGIAIASRAVAFGMKVHYFNRRRLTSEREASVAGGAVYHSSLESLLRISDCICLACPYTPETHHMLSTAQFELAKKQGLRVVNIARGGLIDEAALLKAMESGKVIGVGLDVHENEPGINPALKDNYMTTVLPHFGVCSQTSWLRAEQVTFDNLEEFFYGGKNKPLTPVNHIS</sequence>
<dbReference type="InterPro" id="IPR006140">
    <property type="entry name" value="D-isomer_DH_NAD-bd"/>
</dbReference>
<evidence type="ECO:0000313" key="5">
    <source>
        <dbReference type="EMBL" id="KAL3420921.1"/>
    </source>
</evidence>
<gene>
    <name evidence="5" type="ORF">PVAG01_07366</name>
</gene>
<dbReference type="Gene3D" id="3.40.50.720">
    <property type="entry name" value="NAD(P)-binding Rossmann-like Domain"/>
    <property type="match status" value="2"/>
</dbReference>
<dbReference type="EMBL" id="JBFCZG010000006">
    <property type="protein sequence ID" value="KAL3420921.1"/>
    <property type="molecule type" value="Genomic_DNA"/>
</dbReference>
<dbReference type="SUPFAM" id="SSF51735">
    <property type="entry name" value="NAD(P)-binding Rossmann-fold domains"/>
    <property type="match status" value="1"/>
</dbReference>
<dbReference type="Proteomes" id="UP001629113">
    <property type="component" value="Unassembled WGS sequence"/>
</dbReference>
<proteinExistence type="inferred from homology"/>
<dbReference type="SUPFAM" id="SSF52283">
    <property type="entry name" value="Formate/glycerate dehydrogenase catalytic domain-like"/>
    <property type="match status" value="1"/>
</dbReference>
<protein>
    <submittedName>
        <fullName evidence="5">D-mandelate dehydrogenase</fullName>
    </submittedName>
</protein>
<dbReference type="InterPro" id="IPR036291">
    <property type="entry name" value="NAD(P)-bd_dom_sf"/>
</dbReference>
<keyword evidence="6" id="KW-1185">Reference proteome</keyword>
<evidence type="ECO:0000259" key="3">
    <source>
        <dbReference type="Pfam" id="PF00389"/>
    </source>
</evidence>
<dbReference type="CDD" id="cd12168">
    <property type="entry name" value="Mand_dh_like"/>
    <property type="match status" value="1"/>
</dbReference>
<keyword evidence="1 2" id="KW-0560">Oxidoreductase</keyword>
<dbReference type="InterPro" id="IPR006139">
    <property type="entry name" value="D-isomer_2_OHA_DH_cat_dom"/>
</dbReference>
<dbReference type="Pfam" id="PF02826">
    <property type="entry name" value="2-Hacid_dh_C"/>
    <property type="match status" value="1"/>
</dbReference>
<evidence type="ECO:0000313" key="6">
    <source>
        <dbReference type="Proteomes" id="UP001629113"/>
    </source>
</evidence>
<organism evidence="5 6">
    <name type="scientific">Phlyctema vagabunda</name>
    <dbReference type="NCBI Taxonomy" id="108571"/>
    <lineage>
        <taxon>Eukaryota</taxon>
        <taxon>Fungi</taxon>
        <taxon>Dikarya</taxon>
        <taxon>Ascomycota</taxon>
        <taxon>Pezizomycotina</taxon>
        <taxon>Leotiomycetes</taxon>
        <taxon>Helotiales</taxon>
        <taxon>Dermateaceae</taxon>
        <taxon>Phlyctema</taxon>
    </lineage>
</organism>
<comment type="caution">
    <text evidence="5">The sequence shown here is derived from an EMBL/GenBank/DDBJ whole genome shotgun (WGS) entry which is preliminary data.</text>
</comment>
<evidence type="ECO:0000256" key="1">
    <source>
        <dbReference type="ARBA" id="ARBA00023002"/>
    </source>
</evidence>
<comment type="similarity">
    <text evidence="2">Belongs to the D-isomer specific 2-hydroxyacid dehydrogenase family.</text>
</comment>
<dbReference type="PANTHER" id="PTHR10996">
    <property type="entry name" value="2-HYDROXYACID DEHYDROGENASE-RELATED"/>
    <property type="match status" value="1"/>
</dbReference>
<feature type="domain" description="D-isomer specific 2-hydroxyacid dehydrogenase catalytic" evidence="3">
    <location>
        <begin position="78"/>
        <end position="338"/>
    </location>
</feature>
<reference evidence="5 6" key="1">
    <citation type="submission" date="2024-06" db="EMBL/GenBank/DDBJ databases">
        <title>Complete genome of Phlyctema vagabunda strain 19-DSS-EL-015.</title>
        <authorList>
            <person name="Fiorenzani C."/>
        </authorList>
    </citation>
    <scope>NUCLEOTIDE SEQUENCE [LARGE SCALE GENOMIC DNA]</scope>
    <source>
        <strain evidence="5 6">19-DSS-EL-015</strain>
    </source>
</reference>
<dbReference type="Pfam" id="PF00389">
    <property type="entry name" value="2-Hacid_dh"/>
    <property type="match status" value="1"/>
</dbReference>
<dbReference type="InterPro" id="IPR050223">
    <property type="entry name" value="D-isomer_2-hydroxyacid_DH"/>
</dbReference>
<evidence type="ECO:0000259" key="4">
    <source>
        <dbReference type="Pfam" id="PF02826"/>
    </source>
</evidence>
<name>A0ABR4PD07_9HELO</name>
<accession>A0ABR4PD07</accession>
<feature type="domain" description="D-isomer specific 2-hydroxyacid dehydrogenase NAD-binding" evidence="4">
    <location>
        <begin position="130"/>
        <end position="311"/>
    </location>
</feature>
<evidence type="ECO:0000256" key="2">
    <source>
        <dbReference type="RuleBase" id="RU003719"/>
    </source>
</evidence>